<dbReference type="InterPro" id="IPR041916">
    <property type="entry name" value="Anti_sigma_zinc_sf"/>
</dbReference>
<dbReference type="InterPro" id="IPR017441">
    <property type="entry name" value="Protein_kinase_ATP_BS"/>
</dbReference>
<feature type="binding site" evidence="5">
    <location>
        <position position="129"/>
    </location>
    <ligand>
        <name>ATP</name>
        <dbReference type="ChEBI" id="CHEBI:30616"/>
    </ligand>
</feature>
<dbReference type="SUPFAM" id="SSF56112">
    <property type="entry name" value="Protein kinase-like (PK-like)"/>
    <property type="match status" value="1"/>
</dbReference>
<dbReference type="Proteomes" id="UP000322214">
    <property type="component" value="Chromosome"/>
</dbReference>
<dbReference type="OrthoDB" id="6111975at2"/>
<proteinExistence type="predicted"/>
<dbReference type="Pfam" id="PF00069">
    <property type="entry name" value="Pkinase"/>
    <property type="match status" value="1"/>
</dbReference>
<dbReference type="Pfam" id="PF13349">
    <property type="entry name" value="DUF4097"/>
    <property type="match status" value="1"/>
</dbReference>
<dbReference type="GO" id="GO:0004674">
    <property type="term" value="F:protein serine/threonine kinase activity"/>
    <property type="evidence" value="ECO:0007669"/>
    <property type="project" value="UniProtKB-EC"/>
</dbReference>
<evidence type="ECO:0000256" key="6">
    <source>
        <dbReference type="SAM" id="MobiDB-lite"/>
    </source>
</evidence>
<evidence type="ECO:0000256" key="1">
    <source>
        <dbReference type="ARBA" id="ARBA00022679"/>
    </source>
</evidence>
<dbReference type="SMART" id="SM00220">
    <property type="entry name" value="S_TKc"/>
    <property type="match status" value="1"/>
</dbReference>
<evidence type="ECO:0000256" key="5">
    <source>
        <dbReference type="PROSITE-ProRule" id="PRU10141"/>
    </source>
</evidence>
<dbReference type="InterPro" id="IPR011009">
    <property type="entry name" value="Kinase-like_dom_sf"/>
</dbReference>
<dbReference type="Gene3D" id="3.30.200.20">
    <property type="entry name" value="Phosphorylase Kinase, domain 1"/>
    <property type="match status" value="1"/>
</dbReference>
<dbReference type="EC" id="2.7.11.1" evidence="8"/>
<dbReference type="InterPro" id="IPR000719">
    <property type="entry name" value="Prot_kinase_dom"/>
</dbReference>
<dbReference type="RefSeq" id="WP_075083218.1">
    <property type="nucleotide sequence ID" value="NZ_CP042912.1"/>
</dbReference>
<dbReference type="PROSITE" id="PS50011">
    <property type="entry name" value="PROTEIN_KINASE_DOM"/>
    <property type="match status" value="1"/>
</dbReference>
<gene>
    <name evidence="8" type="primary">prkC_9</name>
    <name evidence="8" type="ORF">MFFC18_14510</name>
</gene>
<dbReference type="CDD" id="cd14014">
    <property type="entry name" value="STKc_PknB_like"/>
    <property type="match status" value="1"/>
</dbReference>
<organism evidence="8 9">
    <name type="scientific">Mariniblastus fucicola</name>
    <dbReference type="NCBI Taxonomy" id="980251"/>
    <lineage>
        <taxon>Bacteria</taxon>
        <taxon>Pseudomonadati</taxon>
        <taxon>Planctomycetota</taxon>
        <taxon>Planctomycetia</taxon>
        <taxon>Pirellulales</taxon>
        <taxon>Pirellulaceae</taxon>
        <taxon>Mariniblastus</taxon>
    </lineage>
</organism>
<dbReference type="PROSITE" id="PS00107">
    <property type="entry name" value="PROTEIN_KINASE_ATP"/>
    <property type="match status" value="1"/>
</dbReference>
<evidence type="ECO:0000313" key="9">
    <source>
        <dbReference type="Proteomes" id="UP000322214"/>
    </source>
</evidence>
<keyword evidence="2 5" id="KW-0547">Nucleotide-binding</keyword>
<dbReference type="SUPFAM" id="SSF53474">
    <property type="entry name" value="alpha/beta-Hydrolases"/>
    <property type="match status" value="1"/>
</dbReference>
<dbReference type="Gene3D" id="3.40.50.1820">
    <property type="entry name" value="alpha/beta hydrolase"/>
    <property type="match status" value="1"/>
</dbReference>
<dbReference type="Gene3D" id="1.10.510.10">
    <property type="entry name" value="Transferase(Phosphotransferase) domain 1"/>
    <property type="match status" value="1"/>
</dbReference>
<dbReference type="KEGG" id="mff:MFFC18_14510"/>
<dbReference type="Gene3D" id="1.10.10.1320">
    <property type="entry name" value="Anti-sigma factor, zinc-finger domain"/>
    <property type="match status" value="1"/>
</dbReference>
<keyword evidence="9" id="KW-1185">Reference proteome</keyword>
<dbReference type="InterPro" id="IPR029058">
    <property type="entry name" value="AB_hydrolase_fold"/>
</dbReference>
<dbReference type="STRING" id="980251.GCA_001642875_00424"/>
<evidence type="ECO:0000256" key="4">
    <source>
        <dbReference type="ARBA" id="ARBA00022840"/>
    </source>
</evidence>
<keyword evidence="1 8" id="KW-0808">Transferase</keyword>
<dbReference type="GO" id="GO:0005524">
    <property type="term" value="F:ATP binding"/>
    <property type="evidence" value="ECO:0007669"/>
    <property type="project" value="UniProtKB-UniRule"/>
</dbReference>
<keyword evidence="4 5" id="KW-0067">ATP-binding</keyword>
<dbReference type="EMBL" id="CP042912">
    <property type="protein sequence ID" value="QEG21593.1"/>
    <property type="molecule type" value="Genomic_DNA"/>
</dbReference>
<sequence length="1365" mass="149125">MPNHQPKTCFEKEVLANYLGEQLSESEEASIQQHLDDCPSCQQQLERVAADQTMWESLKRHVSLSSDISTETETYTRRQTLIEFLAPTDDPRMLGRLGNYEICGFIGQGSTGIVLKAFEPSLNRYVAIKVLSPVYSSNGAARKRFEREGRAVASVVHPNIVPIHAVDQFRGLPYIVMQYVPGLSLLQRLDKDGPIETEEVARVGLQVAKGLAAAHKVGIVHRDIKPANVILENTIERAMVTDFGLARVADDASMTRSGMIAGTPQYMSPEQARGEAIDARSDLFSLGSLMYAACTARPPFRAETIVGVIHRVCNTNPRPIREVNPKIEQWMCDFIDRLIAKEPNKRFQTADELSSLLALELAYLQNPTQTIKPTREWRDVENKVAPMGERQGASRRYSSATDRRLAPRRSQLRIRLKPVLQTVAALGGIVLLTAAFIPGVGDKVTSLFSPSNNAPLIAQFDSDGKEDDSATVVETTTKNGAEIIWTKHESDWSTDALVTYDQKWEKSFDVDSDGTLKLDIDQANVLVRPADNDGSVTVTMMRRVEAASLGKAKKIFDNYKPRMSVSDDGFELTCGSEEEDRPESVDRIVYRIAIPPKYNANVKLKSGDITIGELDGDVTTNTGFGATRIGHTKGNLKVVGRGGCVDITAGCQGGADVEGVNADVYAANIGESSQLRLSGGNVWIGECEGEIYAQTSGGDIKVQNVLGKVAGFALDGDVEVRLDKSPAAGCRFGTTGGELNMLISSKVAATVRTTERGLEGFEESSDEIGMTDPLYDRKLNGGGQVVHAKVDSGEFNFAVLELEEGASFSDESLGGSGVPDGLGGSGGLSSNTRYNFLAAREKFSAVPGAGKITNVALDRDGDMDGYSVYLPVSFDGNEDKYPVLISLGGSWNVGKTIDSVNNWGLSRLVRDESDLSNERNRLLLDSFIIVAPHIKKGQYSDHAETIQYIIDTVADQYRGDTDRVYLTGLSRGGHGTWGLASKMPETFAAVVPVAGSTDFVDSFEPIAETSVWIACNTGDGNYGETKAAIEKIEDLSDEKFLVVHDPDVSKTDYLNQRFVLTAPRRDHHDAWTELYTRNEFYKWLLQQTRDGSAPESVLDSGQGNEQEVTGDSVLPKSPGVFKTLKLFLPNPNEKGKLIVDINRGSIEVEGYDGKEVVVDILMTPPKFRTFDGDDPEMKTLFSPTYDLDVDRENNSIKFDTYNQDYALNLRIRVPREIDLSLDAYRDGYIEAKNVSGSIHAHSEHSDIRLLDISGSATAFSRNGNLTVSFLEVIDTAKLDFESYNGAIDLTLPEGIAATTAISSGTGSFRTSFDIVSIEEQDGPESILSKVKKNVDEYQFGEINGGGVPLRIENENGSVAVRKTAN</sequence>
<feature type="domain" description="Protein kinase" evidence="7">
    <location>
        <begin position="100"/>
        <end position="364"/>
    </location>
</feature>
<dbReference type="PANTHER" id="PTHR43289">
    <property type="entry name" value="MITOGEN-ACTIVATED PROTEIN KINASE KINASE KINASE 20-RELATED"/>
    <property type="match status" value="1"/>
</dbReference>
<evidence type="ECO:0000256" key="3">
    <source>
        <dbReference type="ARBA" id="ARBA00022777"/>
    </source>
</evidence>
<evidence type="ECO:0000313" key="8">
    <source>
        <dbReference type="EMBL" id="QEG21593.1"/>
    </source>
</evidence>
<dbReference type="PROSITE" id="PS00108">
    <property type="entry name" value="PROTEIN_KINASE_ST"/>
    <property type="match status" value="1"/>
</dbReference>
<protein>
    <submittedName>
        <fullName evidence="8">Serine/threonine-protein kinase PrkC</fullName>
        <ecNumber evidence="8">2.7.11.1</ecNumber>
    </submittedName>
</protein>
<accession>A0A5B9PFB4</accession>
<reference evidence="8 9" key="1">
    <citation type="submission" date="2019-08" db="EMBL/GenBank/DDBJ databases">
        <title>Deep-cultivation of Planctomycetes and their phenomic and genomic characterization uncovers novel biology.</title>
        <authorList>
            <person name="Wiegand S."/>
            <person name="Jogler M."/>
            <person name="Boedeker C."/>
            <person name="Pinto D."/>
            <person name="Vollmers J."/>
            <person name="Rivas-Marin E."/>
            <person name="Kohn T."/>
            <person name="Peeters S.H."/>
            <person name="Heuer A."/>
            <person name="Rast P."/>
            <person name="Oberbeckmann S."/>
            <person name="Bunk B."/>
            <person name="Jeske O."/>
            <person name="Meyerdierks A."/>
            <person name="Storesund J.E."/>
            <person name="Kallscheuer N."/>
            <person name="Luecker S."/>
            <person name="Lage O.M."/>
            <person name="Pohl T."/>
            <person name="Merkel B.J."/>
            <person name="Hornburger P."/>
            <person name="Mueller R.-W."/>
            <person name="Bruemmer F."/>
            <person name="Labrenz M."/>
            <person name="Spormann A.M."/>
            <person name="Op den Camp H."/>
            <person name="Overmann J."/>
            <person name="Amann R."/>
            <person name="Jetten M.S.M."/>
            <person name="Mascher T."/>
            <person name="Medema M.H."/>
            <person name="Devos D.P."/>
            <person name="Kaster A.-K."/>
            <person name="Ovreas L."/>
            <person name="Rohde M."/>
            <person name="Galperin M.Y."/>
            <person name="Jogler C."/>
        </authorList>
    </citation>
    <scope>NUCLEOTIDE SEQUENCE [LARGE SCALE GENOMIC DNA]</scope>
    <source>
        <strain evidence="8 9">FC18</strain>
    </source>
</reference>
<evidence type="ECO:0000259" key="7">
    <source>
        <dbReference type="PROSITE" id="PS50011"/>
    </source>
</evidence>
<feature type="region of interest" description="Disordered" evidence="6">
    <location>
        <begin position="1092"/>
        <end position="1113"/>
    </location>
</feature>
<dbReference type="InterPro" id="IPR025164">
    <property type="entry name" value="Toastrack_DUF4097"/>
</dbReference>
<dbReference type="InterPro" id="IPR008271">
    <property type="entry name" value="Ser/Thr_kinase_AS"/>
</dbReference>
<name>A0A5B9PFB4_9BACT</name>
<dbReference type="PANTHER" id="PTHR43289:SF6">
    <property type="entry name" value="SERINE_THREONINE-PROTEIN KINASE NEKL-3"/>
    <property type="match status" value="1"/>
</dbReference>
<feature type="compositionally biased region" description="Polar residues" evidence="6">
    <location>
        <begin position="1099"/>
        <end position="1109"/>
    </location>
</feature>
<keyword evidence="3 8" id="KW-0418">Kinase</keyword>
<evidence type="ECO:0000256" key="2">
    <source>
        <dbReference type="ARBA" id="ARBA00022741"/>
    </source>
</evidence>